<dbReference type="GO" id="GO:0008270">
    <property type="term" value="F:zinc ion binding"/>
    <property type="evidence" value="ECO:0007669"/>
    <property type="project" value="UniProtKB-KW"/>
</dbReference>
<feature type="domain" description="PHD-type" evidence="6">
    <location>
        <begin position="41"/>
        <end position="99"/>
    </location>
</feature>
<evidence type="ECO:0000313" key="8">
    <source>
        <dbReference type="Proteomes" id="UP001295684"/>
    </source>
</evidence>
<dbReference type="InterPro" id="IPR001965">
    <property type="entry name" value="Znf_PHD"/>
</dbReference>
<evidence type="ECO:0000259" key="6">
    <source>
        <dbReference type="PROSITE" id="PS50016"/>
    </source>
</evidence>
<dbReference type="InterPro" id="IPR019787">
    <property type="entry name" value="Znf_PHD-finger"/>
</dbReference>
<evidence type="ECO:0000256" key="1">
    <source>
        <dbReference type="ARBA" id="ARBA00022723"/>
    </source>
</evidence>
<dbReference type="GO" id="GO:0006357">
    <property type="term" value="P:regulation of transcription by RNA polymerase II"/>
    <property type="evidence" value="ECO:0007669"/>
    <property type="project" value="TreeGrafter"/>
</dbReference>
<reference evidence="7" key="1">
    <citation type="submission" date="2023-07" db="EMBL/GenBank/DDBJ databases">
        <authorList>
            <consortium name="AG Swart"/>
            <person name="Singh M."/>
            <person name="Singh A."/>
            <person name="Seah K."/>
            <person name="Emmerich C."/>
        </authorList>
    </citation>
    <scope>NUCLEOTIDE SEQUENCE</scope>
    <source>
        <strain evidence="7">DP1</strain>
    </source>
</reference>
<dbReference type="PROSITE" id="PS01359">
    <property type="entry name" value="ZF_PHD_1"/>
    <property type="match status" value="1"/>
</dbReference>
<accession>A0AAD2DC60</accession>
<dbReference type="Pfam" id="PF13831">
    <property type="entry name" value="PHD_2"/>
    <property type="match status" value="1"/>
</dbReference>
<dbReference type="InterPro" id="IPR011011">
    <property type="entry name" value="Znf_FYVE_PHD"/>
</dbReference>
<feature type="compositionally biased region" description="Polar residues" evidence="5">
    <location>
        <begin position="607"/>
        <end position="620"/>
    </location>
</feature>
<feature type="compositionally biased region" description="Polar residues" evidence="5">
    <location>
        <begin position="544"/>
        <end position="559"/>
    </location>
</feature>
<dbReference type="PROSITE" id="PS50016">
    <property type="entry name" value="ZF_PHD_2"/>
    <property type="match status" value="1"/>
</dbReference>
<evidence type="ECO:0000256" key="3">
    <source>
        <dbReference type="ARBA" id="ARBA00022833"/>
    </source>
</evidence>
<dbReference type="InterPro" id="IPR013083">
    <property type="entry name" value="Znf_RING/FYVE/PHD"/>
</dbReference>
<evidence type="ECO:0000256" key="4">
    <source>
        <dbReference type="PROSITE-ProRule" id="PRU00146"/>
    </source>
</evidence>
<dbReference type="SMART" id="SM00249">
    <property type="entry name" value="PHD"/>
    <property type="match status" value="2"/>
</dbReference>
<evidence type="ECO:0000256" key="2">
    <source>
        <dbReference type="ARBA" id="ARBA00022771"/>
    </source>
</evidence>
<dbReference type="SUPFAM" id="SSF57903">
    <property type="entry name" value="FYVE/PHD zinc finger"/>
    <property type="match status" value="1"/>
</dbReference>
<protein>
    <recommendedName>
        <fullName evidence="6">PHD-type domain-containing protein</fullName>
    </recommendedName>
</protein>
<feature type="compositionally biased region" description="Basic and acidic residues" evidence="5">
    <location>
        <begin position="591"/>
        <end position="602"/>
    </location>
</feature>
<feature type="region of interest" description="Disordered" evidence="5">
    <location>
        <begin position="207"/>
        <end position="231"/>
    </location>
</feature>
<feature type="compositionally biased region" description="Acidic residues" evidence="5">
    <location>
        <begin position="625"/>
        <end position="634"/>
    </location>
</feature>
<organism evidence="7 8">
    <name type="scientific">Euplotes crassus</name>
    <dbReference type="NCBI Taxonomy" id="5936"/>
    <lineage>
        <taxon>Eukaryota</taxon>
        <taxon>Sar</taxon>
        <taxon>Alveolata</taxon>
        <taxon>Ciliophora</taxon>
        <taxon>Intramacronucleata</taxon>
        <taxon>Spirotrichea</taxon>
        <taxon>Hypotrichia</taxon>
        <taxon>Euplotida</taxon>
        <taxon>Euplotidae</taxon>
        <taxon>Moneuplotes</taxon>
    </lineage>
</organism>
<dbReference type="PANTHER" id="PTHR13793:SF158">
    <property type="entry name" value="PHD-TYPE DOMAIN-CONTAINING PROTEIN"/>
    <property type="match status" value="1"/>
</dbReference>
<dbReference type="InterPro" id="IPR050701">
    <property type="entry name" value="Histone_Mod_Regulator"/>
</dbReference>
<sequence>MIDLQGLKLKNPSKLSELSYERIRVKNGNIISKENYCNLDTARCDICLKDYCQIFEDGSNDDLIMCDVCKVLVHQSCYGRDILSSIPEGDWLCERCIYLLYKGRKRKCAFCLDHSGAIIQCNIVPGENQQIKLKSPLWTHITCANWIGGIVLEGDNISFDKELLPGKEWCEVCRKPGEFLIACDYENCEIRWHVRCAIKIQVITPSEQNEEGEGDEKSEDTSKDPNTTENSEEELLLYCQEHQKLQKRLSLGTTVADSDSDIPSGSSLAVIHRLEERIRSLQSTLKIPPKPEEEVTPSVNKPDLGPYQPVETMNENLLYDELANFKEIFHDIITEVALNKLKVVNEVVWEEIERIKNRDRGEAEENLLDNLRDRCRIRKKIMSGLEGSEEVLDIFCGSRNGFWTEYVGGEDGRQGFVGEEVIEVEAETSEDEEFTGEILYDNDQFMDDEFDAVEYEEKKEHDTQANHNDSHSMTKQKLSNQTDKLQNPPTLDNKQDSSTSDIEMSQKQPQGTEKVEAMDAQDPIIPTTQHLDVSQSKDFGLLSKQAQALPTKEPNASKTQDQDDVVMTENVDPPSVTKSTEDDPLLSKTDLSAEPKGEESPHRSSPFKASSITKKQSLCNSEGSSQEEDDYDSEEVEHFVDYVAKKIGLKNFPTYEEEITYGPMPIRKKRKVRRKKGGR</sequence>
<proteinExistence type="predicted"/>
<feature type="region of interest" description="Disordered" evidence="5">
    <location>
        <begin position="288"/>
        <end position="307"/>
    </location>
</feature>
<keyword evidence="1" id="KW-0479">Metal-binding</keyword>
<dbReference type="Gene3D" id="3.30.40.10">
    <property type="entry name" value="Zinc/RING finger domain, C3HC4 (zinc finger)"/>
    <property type="match status" value="2"/>
</dbReference>
<evidence type="ECO:0000256" key="5">
    <source>
        <dbReference type="SAM" id="MobiDB-lite"/>
    </source>
</evidence>
<keyword evidence="3" id="KW-0862">Zinc</keyword>
<feature type="region of interest" description="Disordered" evidence="5">
    <location>
        <begin position="542"/>
        <end position="634"/>
    </location>
</feature>
<feature type="compositionally biased region" description="Acidic residues" evidence="5">
    <location>
        <begin position="208"/>
        <end position="218"/>
    </location>
</feature>
<gene>
    <name evidence="7" type="ORF">ECRASSUSDP1_LOCUS28754</name>
</gene>
<comment type="caution">
    <text evidence="7">The sequence shown here is derived from an EMBL/GenBank/DDBJ whole genome shotgun (WGS) entry which is preliminary data.</text>
</comment>
<feature type="compositionally biased region" description="Polar residues" evidence="5">
    <location>
        <begin position="473"/>
        <end position="511"/>
    </location>
</feature>
<dbReference type="EMBL" id="CAMPGE010029646">
    <property type="protein sequence ID" value="CAI2387126.1"/>
    <property type="molecule type" value="Genomic_DNA"/>
</dbReference>
<keyword evidence="2 4" id="KW-0863">Zinc-finger</keyword>
<keyword evidence="8" id="KW-1185">Reference proteome</keyword>
<dbReference type="AlphaFoldDB" id="A0AAD2DC60"/>
<feature type="region of interest" description="Disordered" evidence="5">
    <location>
        <begin position="457"/>
        <end position="516"/>
    </location>
</feature>
<feature type="compositionally biased region" description="Basic and acidic residues" evidence="5">
    <location>
        <begin position="457"/>
        <end position="472"/>
    </location>
</feature>
<name>A0AAD2DC60_EUPCR</name>
<evidence type="ECO:0000313" key="7">
    <source>
        <dbReference type="EMBL" id="CAI2387126.1"/>
    </source>
</evidence>
<dbReference type="Proteomes" id="UP001295684">
    <property type="component" value="Unassembled WGS sequence"/>
</dbReference>
<dbReference type="Pfam" id="PF13832">
    <property type="entry name" value="zf-HC5HC2H_2"/>
    <property type="match status" value="1"/>
</dbReference>
<dbReference type="InterPro" id="IPR019786">
    <property type="entry name" value="Zinc_finger_PHD-type_CS"/>
</dbReference>
<dbReference type="PANTHER" id="PTHR13793">
    <property type="entry name" value="PHD FINGER PROTEINS"/>
    <property type="match status" value="1"/>
</dbReference>